<dbReference type="Proteomes" id="UP000054815">
    <property type="component" value="Unassembled WGS sequence"/>
</dbReference>
<comment type="caution">
    <text evidence="1">The sequence shown here is derived from an EMBL/GenBank/DDBJ whole genome shotgun (WGS) entry which is preliminary data.</text>
</comment>
<gene>
    <name evidence="1" type="ORF">T4E_3066</name>
</gene>
<protein>
    <recommendedName>
        <fullName evidence="3">Integrase zinc-binding domain-containing protein</fullName>
    </recommendedName>
</protein>
<proteinExistence type="predicted"/>
<organism evidence="1 2">
    <name type="scientific">Trichinella pseudospiralis</name>
    <name type="common">Parasitic roundworm</name>
    <dbReference type="NCBI Taxonomy" id="6337"/>
    <lineage>
        <taxon>Eukaryota</taxon>
        <taxon>Metazoa</taxon>
        <taxon>Ecdysozoa</taxon>
        <taxon>Nematoda</taxon>
        <taxon>Enoplea</taxon>
        <taxon>Dorylaimia</taxon>
        <taxon>Trichinellida</taxon>
        <taxon>Trichinellidae</taxon>
        <taxon>Trichinella</taxon>
    </lineage>
</organism>
<dbReference type="EMBL" id="JYDU01000136">
    <property type="protein sequence ID" value="KRX91483.1"/>
    <property type="molecule type" value="Genomic_DNA"/>
</dbReference>
<sequence>MLKHVKQFVLLGWPKKCPRKELSSYSIKHTELSVSYGCLLWGMRMAHLSRVRMVSMTRQFCWLPVMNKDIEMKVLSCEGYATAQ</sequence>
<evidence type="ECO:0008006" key="3">
    <source>
        <dbReference type="Google" id="ProtNLM"/>
    </source>
</evidence>
<accession>A0A0V0XUA2</accession>
<evidence type="ECO:0000313" key="2">
    <source>
        <dbReference type="Proteomes" id="UP000054815"/>
    </source>
</evidence>
<reference evidence="1 2" key="1">
    <citation type="submission" date="2015-01" db="EMBL/GenBank/DDBJ databases">
        <title>Evolution of Trichinella species and genotypes.</title>
        <authorList>
            <person name="Korhonen P.K."/>
            <person name="Edoardo P."/>
            <person name="Giuseppe L.R."/>
            <person name="Gasser R.B."/>
        </authorList>
    </citation>
    <scope>NUCLEOTIDE SEQUENCE [LARGE SCALE GENOMIC DNA]</scope>
    <source>
        <strain evidence="1">ISS141</strain>
    </source>
</reference>
<dbReference type="STRING" id="6337.A0A0V0XUA2"/>
<name>A0A0V0XUA2_TRIPS</name>
<evidence type="ECO:0000313" key="1">
    <source>
        <dbReference type="EMBL" id="KRX91483.1"/>
    </source>
</evidence>
<dbReference type="AlphaFoldDB" id="A0A0V0XUA2"/>